<gene>
    <name evidence="6" type="ORF">ENS59_05055</name>
</gene>
<evidence type="ECO:0000256" key="1">
    <source>
        <dbReference type="ARBA" id="ARBA00005695"/>
    </source>
</evidence>
<evidence type="ECO:0000256" key="3">
    <source>
        <dbReference type="ARBA" id="ARBA00022729"/>
    </source>
</evidence>
<dbReference type="AlphaFoldDB" id="A0A7C3IPN3"/>
<keyword evidence="3 4" id="KW-0732">Signal</keyword>
<evidence type="ECO:0000313" key="6">
    <source>
        <dbReference type="EMBL" id="HFH28866.1"/>
    </source>
</evidence>
<comment type="similarity">
    <text evidence="1">Belongs to the bacterial solute-binding protein 5 family.</text>
</comment>
<evidence type="ECO:0000256" key="4">
    <source>
        <dbReference type="SAM" id="SignalP"/>
    </source>
</evidence>
<keyword evidence="2" id="KW-0813">Transport</keyword>
<proteinExistence type="inferred from homology"/>
<dbReference type="Pfam" id="PF00496">
    <property type="entry name" value="SBP_bac_5"/>
    <property type="match status" value="1"/>
</dbReference>
<dbReference type="InterPro" id="IPR000914">
    <property type="entry name" value="SBP_5_dom"/>
</dbReference>
<evidence type="ECO:0000259" key="5">
    <source>
        <dbReference type="Pfam" id="PF00496"/>
    </source>
</evidence>
<evidence type="ECO:0000256" key="2">
    <source>
        <dbReference type="ARBA" id="ARBA00022448"/>
    </source>
</evidence>
<sequence>MKKRLFVALGASVVLLAACSGGGGGTASGSKEMGPIVDKVIYNVVMDQTVAIKDTAEGKTDVFFTGLNGSTYKGIDKNDLAKLDVYAVPSGSWSLLTNPIPNQAPYVHTLKDGKKVFNPLAIREVRYALNWLIDRKKLVDEVLQGTGEPMMTPMTPGQPGTYKYNLVAANLGMTAQGNEKKAIEDITKAMEAAAALPENKGKLVKSGQFWTYEGKPVTIRFVIRVDDPAGRLPAGNYIADQLEKAGLKVERLLYDRSKAGKLVYFGDPADYEWSMYTEGWGAGATRRWWDVTISQMYAPYYGYMPGGATEGFWNYKNDEIDRLAQKSYNGWFLTSDEYWTDNLKATKLGLEEAVRIYLVSQMQYYVANKGRFNNRMLYGLGDGLNNWSVRSADVKPNDKGEKVLRVTQYSARGGLFMSAWDPVGVDGFSDVYSAAIIEACTDPSTFEAPNDAADTPLRVKWDEKKIQTKVEAGPEGKPVGKISVPKEATIYNSKTKQWESGVEYKDVGDGKYDYVKNDKITSYSEATSSYIYGKWHSGQPVTIADLMYATAFTYEWANKDSEDDLYYDEGYASQYQATLPISKGAVVNKDGSFTVYYDFNWPMDAARVAANGVPTPKAGNPGRQTLVSWEITEALAKMVVDGSKSGTVYSFSSDPAFTEVDVINPTCVADIKAKLQEFAEAKYVPDSIKQWVKPEEAVARYNAAIKFIDTYGNAYISNGPFFISKVDYNANYVELSSFRDSYPYKADYWPNKLKTTLTRIDEVKLPATASKAKDVTIDVAVSAVQYPADTATPADNKAKVTTTLVLADGVEKIYTAKHVKDGSFQAVIPAKDLGALKEGNYTLVVQSAFSTEAPSVVPTSLVLLP</sequence>
<reference evidence="6" key="1">
    <citation type="journal article" date="2020" name="mSystems">
        <title>Genome- and Community-Level Interaction Insights into Carbon Utilization and Element Cycling Functions of Hydrothermarchaeota in Hydrothermal Sediment.</title>
        <authorList>
            <person name="Zhou Z."/>
            <person name="Liu Y."/>
            <person name="Xu W."/>
            <person name="Pan J."/>
            <person name="Luo Z.H."/>
            <person name="Li M."/>
        </authorList>
    </citation>
    <scope>NUCLEOTIDE SEQUENCE [LARGE SCALE GENOMIC DNA]</scope>
    <source>
        <strain evidence="6">SpSt-503</strain>
    </source>
</reference>
<dbReference type="PROSITE" id="PS51257">
    <property type="entry name" value="PROKAR_LIPOPROTEIN"/>
    <property type="match status" value="1"/>
</dbReference>
<dbReference type="InterPro" id="IPR039424">
    <property type="entry name" value="SBP_5"/>
</dbReference>
<feature type="chain" id="PRO_5028349561" evidence="4">
    <location>
        <begin position="18"/>
        <end position="865"/>
    </location>
</feature>
<dbReference type="PANTHER" id="PTHR30290">
    <property type="entry name" value="PERIPLASMIC BINDING COMPONENT OF ABC TRANSPORTER"/>
    <property type="match status" value="1"/>
</dbReference>
<organism evidence="6">
    <name type="scientific">Gracilinema caldarium</name>
    <dbReference type="NCBI Taxonomy" id="215591"/>
    <lineage>
        <taxon>Bacteria</taxon>
        <taxon>Pseudomonadati</taxon>
        <taxon>Spirochaetota</taxon>
        <taxon>Spirochaetia</taxon>
        <taxon>Spirochaetales</taxon>
        <taxon>Breznakiellaceae</taxon>
        <taxon>Gracilinema</taxon>
    </lineage>
</organism>
<dbReference type="EMBL" id="DSVL01000152">
    <property type="protein sequence ID" value="HFH28866.1"/>
    <property type="molecule type" value="Genomic_DNA"/>
</dbReference>
<feature type="domain" description="Solute-binding protein family 5" evidence="5">
    <location>
        <begin position="35"/>
        <end position="285"/>
    </location>
</feature>
<dbReference type="GO" id="GO:0015833">
    <property type="term" value="P:peptide transport"/>
    <property type="evidence" value="ECO:0007669"/>
    <property type="project" value="TreeGrafter"/>
</dbReference>
<name>A0A7C3IPN3_9SPIR</name>
<dbReference type="Gene3D" id="3.10.105.10">
    <property type="entry name" value="Dipeptide-binding Protein, Domain 3"/>
    <property type="match status" value="1"/>
</dbReference>
<comment type="caution">
    <text evidence="6">The sequence shown here is derived from an EMBL/GenBank/DDBJ whole genome shotgun (WGS) entry which is preliminary data.</text>
</comment>
<protein>
    <submittedName>
        <fullName evidence="6">ABC transporter substrate-binding protein</fullName>
    </submittedName>
</protein>
<feature type="signal peptide" evidence="4">
    <location>
        <begin position="1"/>
        <end position="17"/>
    </location>
</feature>
<dbReference type="SUPFAM" id="SSF53850">
    <property type="entry name" value="Periplasmic binding protein-like II"/>
    <property type="match status" value="1"/>
</dbReference>
<accession>A0A7C3IPN3</accession>
<dbReference type="GO" id="GO:1904680">
    <property type="term" value="F:peptide transmembrane transporter activity"/>
    <property type="evidence" value="ECO:0007669"/>
    <property type="project" value="TreeGrafter"/>
</dbReference>
<dbReference type="PANTHER" id="PTHR30290:SF9">
    <property type="entry name" value="OLIGOPEPTIDE-BINDING PROTEIN APPA"/>
    <property type="match status" value="1"/>
</dbReference>